<sequence length="412" mass="44148">MGLLRVGFQHRQLFQSQVVPLPHHHFHQNPKPFPQTSCYPVPSTRETRRIPPVRASSSAVPKMVKAIRVHELGGPEVLKWEDVEIGEPKEGEIRVKNKAIGLNFIDVYFRKGVYEAAALPFTPGMEAVGVVTAVGPGLTGRQVGDLVAYAGSPMGSYAEEQILPADKVVPVPPSVDPIIAASAMLKGSSSAVSSAWLEYEWESKYDSHIHMGSIEPLYPHSMASLVEPGHSILVHAAAGGVGSLLSQWANALGATVIGTVSTKEKAAQAKDDGCHHVIIYKEEDFVARVNEITSGNGVDVVYDSVGKDTFQGSLACLKTRGYMVSFGQSSGTPDPVPLSALAVKSLFLTRPSLAQYTTTRDELLETAGELFANVSSGVLKVRVNHTYPLSQAAQAHADLENRKATGSVVLIP</sequence>
<reference evidence="5 6" key="1">
    <citation type="submission" date="2019-06" db="EMBL/GenBank/DDBJ databases">
        <title>A chromosomal-level reference genome of Carpinus fangiana (Coryloideae, Betulaceae).</title>
        <authorList>
            <person name="Yang X."/>
            <person name="Wang Z."/>
            <person name="Zhang L."/>
            <person name="Hao G."/>
            <person name="Liu J."/>
            <person name="Yang Y."/>
        </authorList>
    </citation>
    <scope>NUCLEOTIDE SEQUENCE [LARGE SCALE GENOMIC DNA]</scope>
    <source>
        <strain evidence="5">Cfa_2016G</strain>
        <tissue evidence="5">Leaf</tissue>
    </source>
</reference>
<dbReference type="SUPFAM" id="SSF50129">
    <property type="entry name" value="GroES-like"/>
    <property type="match status" value="1"/>
</dbReference>
<dbReference type="FunFam" id="3.40.50.720:FF:000053">
    <property type="entry name" value="Quinone oxidoreductase 1"/>
    <property type="match status" value="1"/>
</dbReference>
<dbReference type="Gene3D" id="3.90.180.10">
    <property type="entry name" value="Medium-chain alcohol dehydrogenases, catalytic domain"/>
    <property type="match status" value="1"/>
</dbReference>
<evidence type="ECO:0000313" key="6">
    <source>
        <dbReference type="Proteomes" id="UP000327013"/>
    </source>
</evidence>
<organism evidence="5 6">
    <name type="scientific">Carpinus fangiana</name>
    <dbReference type="NCBI Taxonomy" id="176857"/>
    <lineage>
        <taxon>Eukaryota</taxon>
        <taxon>Viridiplantae</taxon>
        <taxon>Streptophyta</taxon>
        <taxon>Embryophyta</taxon>
        <taxon>Tracheophyta</taxon>
        <taxon>Spermatophyta</taxon>
        <taxon>Magnoliopsida</taxon>
        <taxon>eudicotyledons</taxon>
        <taxon>Gunneridae</taxon>
        <taxon>Pentapetalae</taxon>
        <taxon>rosids</taxon>
        <taxon>fabids</taxon>
        <taxon>Fagales</taxon>
        <taxon>Betulaceae</taxon>
        <taxon>Carpinus</taxon>
    </lineage>
</organism>
<accession>A0A5N6QU97</accession>
<gene>
    <name evidence="5" type="ORF">FH972_006297</name>
</gene>
<keyword evidence="2" id="KW-0560">Oxidoreductase</keyword>
<dbReference type="CDD" id="cd05286">
    <property type="entry name" value="QOR2"/>
    <property type="match status" value="1"/>
</dbReference>
<evidence type="ECO:0000313" key="5">
    <source>
        <dbReference type="EMBL" id="KAE8009890.1"/>
    </source>
</evidence>
<feature type="domain" description="Enoyl reductase (ER)" evidence="4">
    <location>
        <begin position="73"/>
        <end position="410"/>
    </location>
</feature>
<dbReference type="SMART" id="SM00829">
    <property type="entry name" value="PKS_ER"/>
    <property type="match status" value="1"/>
</dbReference>
<proteinExistence type="predicted"/>
<dbReference type="InterPro" id="IPR047618">
    <property type="entry name" value="QOR-like"/>
</dbReference>
<dbReference type="Pfam" id="PF08240">
    <property type="entry name" value="ADH_N"/>
    <property type="match status" value="1"/>
</dbReference>
<dbReference type="Pfam" id="PF00107">
    <property type="entry name" value="ADH_zinc_N"/>
    <property type="match status" value="1"/>
</dbReference>
<dbReference type="Proteomes" id="UP000327013">
    <property type="component" value="Chromosome 2"/>
</dbReference>
<dbReference type="GO" id="GO:0003960">
    <property type="term" value="F:quinone reductase (NADPH) activity"/>
    <property type="evidence" value="ECO:0007669"/>
    <property type="project" value="InterPro"/>
</dbReference>
<dbReference type="InterPro" id="IPR020843">
    <property type="entry name" value="ER"/>
</dbReference>
<dbReference type="OrthoDB" id="3509362at2759"/>
<evidence type="ECO:0000259" key="4">
    <source>
        <dbReference type="SMART" id="SM00829"/>
    </source>
</evidence>
<dbReference type="InterPro" id="IPR013149">
    <property type="entry name" value="ADH-like_C"/>
</dbReference>
<dbReference type="EMBL" id="CM017322">
    <property type="protein sequence ID" value="KAE8009890.1"/>
    <property type="molecule type" value="Genomic_DNA"/>
</dbReference>
<name>A0A5N6QU97_9ROSI</name>
<dbReference type="PANTHER" id="PTHR48106">
    <property type="entry name" value="QUINONE OXIDOREDUCTASE PIG3-RELATED"/>
    <property type="match status" value="1"/>
</dbReference>
<dbReference type="AlphaFoldDB" id="A0A5N6QU97"/>
<keyword evidence="6" id="KW-1185">Reference proteome</keyword>
<evidence type="ECO:0000256" key="3">
    <source>
        <dbReference type="ARBA" id="ARBA00070796"/>
    </source>
</evidence>
<dbReference type="InterPro" id="IPR013154">
    <property type="entry name" value="ADH-like_N"/>
</dbReference>
<dbReference type="InterPro" id="IPR036291">
    <property type="entry name" value="NAD(P)-bd_dom_sf"/>
</dbReference>
<evidence type="ECO:0000256" key="1">
    <source>
        <dbReference type="ARBA" id="ARBA00022857"/>
    </source>
</evidence>
<dbReference type="GO" id="GO:0070402">
    <property type="term" value="F:NADPH binding"/>
    <property type="evidence" value="ECO:0007669"/>
    <property type="project" value="TreeGrafter"/>
</dbReference>
<keyword evidence="1" id="KW-0521">NADP</keyword>
<dbReference type="InterPro" id="IPR011032">
    <property type="entry name" value="GroES-like_sf"/>
</dbReference>
<protein>
    <recommendedName>
        <fullName evidence="3">Probable quinone oxidoreductase</fullName>
    </recommendedName>
</protein>
<dbReference type="PANTHER" id="PTHR48106:SF13">
    <property type="entry name" value="QUINONE OXIDOREDUCTASE-RELATED"/>
    <property type="match status" value="1"/>
</dbReference>
<dbReference type="SUPFAM" id="SSF51735">
    <property type="entry name" value="NAD(P)-binding Rossmann-fold domains"/>
    <property type="match status" value="1"/>
</dbReference>
<evidence type="ECO:0000256" key="2">
    <source>
        <dbReference type="ARBA" id="ARBA00023002"/>
    </source>
</evidence>
<dbReference type="Gene3D" id="3.40.50.720">
    <property type="entry name" value="NAD(P)-binding Rossmann-like Domain"/>
    <property type="match status" value="1"/>
</dbReference>
<dbReference type="GO" id="GO:0035925">
    <property type="term" value="F:mRNA 3'-UTR AU-rich region binding"/>
    <property type="evidence" value="ECO:0007669"/>
    <property type="project" value="TreeGrafter"/>
</dbReference>
<dbReference type="GO" id="GO:0005829">
    <property type="term" value="C:cytosol"/>
    <property type="evidence" value="ECO:0007669"/>
    <property type="project" value="TreeGrafter"/>
</dbReference>